<sequence length="195" mass="20960">MQEEKRTQEERREATKAALLSAARKLFADKGYAATATPEIVAEAGVTRGALYHHFADKLALFEAVVEEEHRAVAEAITAVCDGAAAPPDMIDALVAGGEGFLAAMQDEGRRRIMLIDAPAVISREALDRINQRYGQRTLVEGVQCAVDAGVIGDVAVEPTAQLLGALFDRAALAPSGELDAYRQSMERVIRGLRK</sequence>
<accession>A0ABX7C3I3</accession>
<dbReference type="PROSITE" id="PS50977">
    <property type="entry name" value="HTH_TETR_2"/>
    <property type="match status" value="1"/>
</dbReference>
<name>A0ABX7C3I3_9HYPH</name>
<dbReference type="PANTHER" id="PTHR30055:SF234">
    <property type="entry name" value="HTH-TYPE TRANSCRIPTIONAL REGULATOR BETI"/>
    <property type="match status" value="1"/>
</dbReference>
<dbReference type="InterPro" id="IPR049484">
    <property type="entry name" value="Rv0078-like_C"/>
</dbReference>
<evidence type="ECO:0000313" key="7">
    <source>
        <dbReference type="Proteomes" id="UP000595857"/>
    </source>
</evidence>
<dbReference type="Proteomes" id="UP000595857">
    <property type="component" value="Chromosome"/>
</dbReference>
<protein>
    <submittedName>
        <fullName evidence="6">TetR/AcrR family transcriptional regulator</fullName>
    </submittedName>
</protein>
<dbReference type="SUPFAM" id="SSF46689">
    <property type="entry name" value="Homeodomain-like"/>
    <property type="match status" value="1"/>
</dbReference>
<dbReference type="PRINTS" id="PR00455">
    <property type="entry name" value="HTHTETR"/>
</dbReference>
<evidence type="ECO:0000256" key="1">
    <source>
        <dbReference type="ARBA" id="ARBA00023015"/>
    </source>
</evidence>
<evidence type="ECO:0000256" key="2">
    <source>
        <dbReference type="ARBA" id="ARBA00023125"/>
    </source>
</evidence>
<keyword evidence="7" id="KW-1185">Reference proteome</keyword>
<dbReference type="Pfam" id="PF00440">
    <property type="entry name" value="TetR_N"/>
    <property type="match status" value="1"/>
</dbReference>
<proteinExistence type="predicted"/>
<keyword evidence="3" id="KW-0804">Transcription</keyword>
<gene>
    <name evidence="6" type="ORF">JI748_13715</name>
</gene>
<evidence type="ECO:0000259" key="5">
    <source>
        <dbReference type="PROSITE" id="PS50977"/>
    </source>
</evidence>
<dbReference type="PANTHER" id="PTHR30055">
    <property type="entry name" value="HTH-TYPE TRANSCRIPTIONAL REGULATOR RUTR"/>
    <property type="match status" value="1"/>
</dbReference>
<dbReference type="RefSeq" id="WP_201631710.1">
    <property type="nucleotide sequence ID" value="NZ_CP068046.1"/>
</dbReference>
<evidence type="ECO:0000313" key="6">
    <source>
        <dbReference type="EMBL" id="QQR38797.1"/>
    </source>
</evidence>
<reference evidence="6 7" key="1">
    <citation type="submission" date="2021-01" db="EMBL/GenBank/DDBJ databases">
        <title>Genome seq and assembly of Devosia sp. LEGU1.</title>
        <authorList>
            <person name="Chhetri G."/>
        </authorList>
    </citation>
    <scope>NUCLEOTIDE SEQUENCE [LARGE SCALE GENOMIC DNA]</scope>
    <source>
        <strain evidence="6 7">LEGU1</strain>
    </source>
</reference>
<dbReference type="Gene3D" id="1.10.357.10">
    <property type="entry name" value="Tetracycline Repressor, domain 2"/>
    <property type="match status" value="1"/>
</dbReference>
<dbReference type="EMBL" id="CP068046">
    <property type="protein sequence ID" value="QQR38797.1"/>
    <property type="molecule type" value="Genomic_DNA"/>
</dbReference>
<organism evidence="6 7">
    <name type="scientific">Devosia rhizoryzae</name>
    <dbReference type="NCBI Taxonomy" id="2774137"/>
    <lineage>
        <taxon>Bacteria</taxon>
        <taxon>Pseudomonadati</taxon>
        <taxon>Pseudomonadota</taxon>
        <taxon>Alphaproteobacteria</taxon>
        <taxon>Hyphomicrobiales</taxon>
        <taxon>Devosiaceae</taxon>
        <taxon>Devosia</taxon>
    </lineage>
</organism>
<keyword evidence="1" id="KW-0805">Transcription regulation</keyword>
<evidence type="ECO:0000256" key="4">
    <source>
        <dbReference type="PROSITE-ProRule" id="PRU00335"/>
    </source>
</evidence>
<dbReference type="InterPro" id="IPR050109">
    <property type="entry name" value="HTH-type_TetR-like_transc_reg"/>
</dbReference>
<dbReference type="InterPro" id="IPR001647">
    <property type="entry name" value="HTH_TetR"/>
</dbReference>
<evidence type="ECO:0000256" key="3">
    <source>
        <dbReference type="ARBA" id="ARBA00023163"/>
    </source>
</evidence>
<feature type="domain" description="HTH tetR-type" evidence="5">
    <location>
        <begin position="13"/>
        <end position="73"/>
    </location>
</feature>
<dbReference type="InterPro" id="IPR009057">
    <property type="entry name" value="Homeodomain-like_sf"/>
</dbReference>
<feature type="DNA-binding region" description="H-T-H motif" evidence="4">
    <location>
        <begin position="36"/>
        <end position="55"/>
    </location>
</feature>
<keyword evidence="2 4" id="KW-0238">DNA-binding</keyword>
<dbReference type="Pfam" id="PF21351">
    <property type="entry name" value="TetR_C_41"/>
    <property type="match status" value="1"/>
</dbReference>